<feature type="signal peptide" evidence="1">
    <location>
        <begin position="1"/>
        <end position="27"/>
    </location>
</feature>
<keyword evidence="1" id="KW-0732">Signal</keyword>
<evidence type="ECO:0000313" key="2">
    <source>
        <dbReference type="EMBL" id="WKN38020.1"/>
    </source>
</evidence>
<dbReference type="EMBL" id="CP120682">
    <property type="protein sequence ID" value="WKN38020.1"/>
    <property type="molecule type" value="Genomic_DNA"/>
</dbReference>
<dbReference type="AlphaFoldDB" id="A0AA49JHC3"/>
<proteinExistence type="predicted"/>
<name>A0AA49JHC3_9BACT</name>
<reference evidence="2" key="1">
    <citation type="journal article" date="2023" name="Comput. Struct. Biotechnol. J.">
        <title>Discovery of a novel marine Bacteroidetes with a rich repertoire of carbohydrate-active enzymes.</title>
        <authorList>
            <person name="Chen B."/>
            <person name="Liu G."/>
            <person name="Chen Q."/>
            <person name="Wang H."/>
            <person name="Liu L."/>
            <person name="Tang K."/>
        </authorList>
    </citation>
    <scope>NUCLEOTIDE SEQUENCE</scope>
    <source>
        <strain evidence="2">TK19036</strain>
    </source>
</reference>
<sequence length="138" mass="15351">MKNAFNIVSRAFVVAALLLTISTGAFANNNTDKTTQRAREAVENAAPDDWYTLAKAAEKCIDKGVNLKEAAEWLNKSLAIHEAAYNLGIKGDYYVMNKLPEKALEYYSKSIRVGKMEDPSYMDAETQEKILALVRQLG</sequence>
<feature type="chain" id="PRO_5041307678" description="Tetratricopeptide repeat protein" evidence="1">
    <location>
        <begin position="28"/>
        <end position="138"/>
    </location>
</feature>
<reference evidence="2" key="2">
    <citation type="journal article" date="2024" name="Antonie Van Leeuwenhoek">
        <title>Roseihalotalea indica gen. nov., sp. nov., a halophilic Bacteroidetes from mesopelagic Southwest Indian Ocean with higher carbohydrate metabolic potential.</title>
        <authorList>
            <person name="Chen B."/>
            <person name="Zhang M."/>
            <person name="Lin D."/>
            <person name="Ye J."/>
            <person name="Tang K."/>
        </authorList>
    </citation>
    <scope>NUCLEOTIDE SEQUENCE</scope>
    <source>
        <strain evidence="2">TK19036</strain>
    </source>
</reference>
<evidence type="ECO:0000256" key="1">
    <source>
        <dbReference type="SAM" id="SignalP"/>
    </source>
</evidence>
<evidence type="ECO:0008006" key="3">
    <source>
        <dbReference type="Google" id="ProtNLM"/>
    </source>
</evidence>
<gene>
    <name evidence="2" type="ORF">K4G66_04770</name>
</gene>
<dbReference type="InterPro" id="IPR011990">
    <property type="entry name" value="TPR-like_helical_dom_sf"/>
</dbReference>
<protein>
    <recommendedName>
        <fullName evidence="3">Tetratricopeptide repeat protein</fullName>
    </recommendedName>
</protein>
<accession>A0AA49JHC3</accession>
<dbReference type="SUPFAM" id="SSF81901">
    <property type="entry name" value="HCP-like"/>
    <property type="match status" value="1"/>
</dbReference>
<dbReference type="Gene3D" id="1.25.40.10">
    <property type="entry name" value="Tetratricopeptide repeat domain"/>
    <property type="match status" value="1"/>
</dbReference>
<organism evidence="2">
    <name type="scientific">Roseihalotalea indica</name>
    <dbReference type="NCBI Taxonomy" id="2867963"/>
    <lineage>
        <taxon>Bacteria</taxon>
        <taxon>Pseudomonadati</taxon>
        <taxon>Bacteroidota</taxon>
        <taxon>Cytophagia</taxon>
        <taxon>Cytophagales</taxon>
        <taxon>Catalimonadaceae</taxon>
        <taxon>Roseihalotalea</taxon>
    </lineage>
</organism>